<reference evidence="2 3" key="1">
    <citation type="journal article" date="2020" name="Nature">
        <title>Six reference-quality genomes reveal evolution of bat adaptations.</title>
        <authorList>
            <person name="Jebb D."/>
            <person name="Huang Z."/>
            <person name="Pippel M."/>
            <person name="Hughes G.M."/>
            <person name="Lavrichenko K."/>
            <person name="Devanna P."/>
            <person name="Winkler S."/>
            <person name="Jermiin L.S."/>
            <person name="Skirmuntt E.C."/>
            <person name="Katzourakis A."/>
            <person name="Burkitt-Gray L."/>
            <person name="Ray D.A."/>
            <person name="Sullivan K.A.M."/>
            <person name="Roscito J.G."/>
            <person name="Kirilenko B.M."/>
            <person name="Davalos L.M."/>
            <person name="Corthals A.P."/>
            <person name="Power M.L."/>
            <person name="Jones G."/>
            <person name="Ransome R.D."/>
            <person name="Dechmann D.K.N."/>
            <person name="Locatelli A.G."/>
            <person name="Puechmaille S.J."/>
            <person name="Fedrigo O."/>
            <person name="Jarvis E.D."/>
            <person name="Hiller M."/>
            <person name="Vernes S.C."/>
            <person name="Myers E.W."/>
            <person name="Teeling E.C."/>
        </authorList>
    </citation>
    <scope>NUCLEOTIDE SEQUENCE [LARGE SCALE GENOMIC DNA]</scope>
    <source>
        <strain evidence="2">MRouAeg1</strain>
        <tissue evidence="2">Muscle</tissue>
    </source>
</reference>
<evidence type="ECO:0000256" key="1">
    <source>
        <dbReference type="PROSITE-ProRule" id="PRU10141"/>
    </source>
</evidence>
<gene>
    <name evidence="2" type="ORF">HJG63_016978</name>
</gene>
<feature type="binding site" evidence="1">
    <location>
        <position position="101"/>
    </location>
    <ligand>
        <name>ATP</name>
        <dbReference type="ChEBI" id="CHEBI:30616"/>
    </ligand>
</feature>
<dbReference type="Proteomes" id="UP000593571">
    <property type="component" value="Unassembled WGS sequence"/>
</dbReference>
<evidence type="ECO:0000313" key="3">
    <source>
        <dbReference type="Proteomes" id="UP000593571"/>
    </source>
</evidence>
<protein>
    <submittedName>
        <fullName evidence="2">Ribosomal protein S6 kinase A5</fullName>
    </submittedName>
</protein>
<dbReference type="Gene3D" id="3.30.200.20">
    <property type="entry name" value="Phosphorylase Kinase, domain 1"/>
    <property type="match status" value="1"/>
</dbReference>
<keyword evidence="1" id="KW-0067">ATP-binding</keyword>
<dbReference type="PROSITE" id="PS00107">
    <property type="entry name" value="PROTEIN_KINASE_ATP"/>
    <property type="match status" value="1"/>
</dbReference>
<dbReference type="FunFam" id="3.30.200.20:FF:000208">
    <property type="entry name" value="Ribosomal protein S6 kinase"/>
    <property type="match status" value="1"/>
</dbReference>
<dbReference type="GO" id="GO:0016301">
    <property type="term" value="F:kinase activity"/>
    <property type="evidence" value="ECO:0007669"/>
    <property type="project" value="UniProtKB-KW"/>
</dbReference>
<keyword evidence="1" id="KW-0547">Nucleotide-binding</keyword>
<organism evidence="2 3">
    <name type="scientific">Rousettus aegyptiacus</name>
    <name type="common">Egyptian fruit bat</name>
    <name type="synonym">Pteropus aegyptiacus</name>
    <dbReference type="NCBI Taxonomy" id="9407"/>
    <lineage>
        <taxon>Eukaryota</taxon>
        <taxon>Metazoa</taxon>
        <taxon>Chordata</taxon>
        <taxon>Craniata</taxon>
        <taxon>Vertebrata</taxon>
        <taxon>Euteleostomi</taxon>
        <taxon>Mammalia</taxon>
        <taxon>Eutheria</taxon>
        <taxon>Laurasiatheria</taxon>
        <taxon>Chiroptera</taxon>
        <taxon>Yinpterochiroptera</taxon>
        <taxon>Pteropodoidea</taxon>
        <taxon>Pteropodidae</taxon>
        <taxon>Rousettinae</taxon>
        <taxon>Rousettus</taxon>
    </lineage>
</organism>
<keyword evidence="2" id="KW-0418">Kinase</keyword>
<sequence>MDPTYSPAALPQSSERLFQGYSFVAPSILFKRNAAVIDPFQFHMGVDRPGATNVARSAMMKDSPFYQHYDLDLKDKPLGEGSFSICRKCTHKKSNQAFAVKIISKRYDLSRSLSCVFILVAGFCK</sequence>
<dbReference type="InterPro" id="IPR017441">
    <property type="entry name" value="Protein_kinase_ATP_BS"/>
</dbReference>
<keyword evidence="2" id="KW-0808">Transferase</keyword>
<proteinExistence type="predicted"/>
<comment type="caution">
    <text evidence="2">The sequence shown here is derived from an EMBL/GenBank/DDBJ whole genome shotgun (WGS) entry which is preliminary data.</text>
</comment>
<name>A0A7J8IRC0_ROUAE</name>
<accession>A0A7J8IRC0</accession>
<keyword evidence="3" id="KW-1185">Reference proteome</keyword>
<dbReference type="SUPFAM" id="SSF56112">
    <property type="entry name" value="Protein kinase-like (PK-like)"/>
    <property type="match status" value="1"/>
</dbReference>
<evidence type="ECO:0000313" key="2">
    <source>
        <dbReference type="EMBL" id="KAF6487114.1"/>
    </source>
</evidence>
<dbReference type="InterPro" id="IPR011009">
    <property type="entry name" value="Kinase-like_dom_sf"/>
</dbReference>
<dbReference type="GO" id="GO:0005524">
    <property type="term" value="F:ATP binding"/>
    <property type="evidence" value="ECO:0007669"/>
    <property type="project" value="UniProtKB-UniRule"/>
</dbReference>
<dbReference type="AlphaFoldDB" id="A0A7J8IRC0"/>
<dbReference type="EMBL" id="JACASE010000003">
    <property type="protein sequence ID" value="KAF6487114.1"/>
    <property type="molecule type" value="Genomic_DNA"/>
</dbReference>